<gene>
    <name evidence="2" type="ORF">PAXINDRAFT_17584</name>
</gene>
<feature type="compositionally biased region" description="Polar residues" evidence="1">
    <location>
        <begin position="62"/>
        <end position="71"/>
    </location>
</feature>
<evidence type="ECO:0000256" key="1">
    <source>
        <dbReference type="SAM" id="MobiDB-lite"/>
    </source>
</evidence>
<feature type="compositionally biased region" description="Low complexity" evidence="1">
    <location>
        <begin position="34"/>
        <end position="48"/>
    </location>
</feature>
<dbReference type="HOGENOM" id="CLU_1023436_0_0_1"/>
<dbReference type="OrthoDB" id="2689409at2759"/>
<proteinExistence type="predicted"/>
<protein>
    <submittedName>
        <fullName evidence="2">Uncharacterized protein</fullName>
    </submittedName>
</protein>
<keyword evidence="3" id="KW-1185">Reference proteome</keyword>
<name>A0A0C9T0T2_PAXIN</name>
<evidence type="ECO:0000313" key="2">
    <source>
        <dbReference type="EMBL" id="KIJ09320.1"/>
    </source>
</evidence>
<dbReference type="EMBL" id="KN819476">
    <property type="protein sequence ID" value="KIJ09320.1"/>
    <property type="molecule type" value="Genomic_DNA"/>
</dbReference>
<evidence type="ECO:0000313" key="3">
    <source>
        <dbReference type="Proteomes" id="UP000053647"/>
    </source>
</evidence>
<accession>A0A0C9T0T2</accession>
<feature type="region of interest" description="Disordered" evidence="1">
    <location>
        <begin position="96"/>
        <end position="118"/>
    </location>
</feature>
<dbReference type="AlphaFoldDB" id="A0A0C9T0T2"/>
<feature type="compositionally biased region" description="Basic and acidic residues" evidence="1">
    <location>
        <begin position="104"/>
        <end position="118"/>
    </location>
</feature>
<reference evidence="3" key="2">
    <citation type="submission" date="2015-01" db="EMBL/GenBank/DDBJ databases">
        <title>Evolutionary Origins and Diversification of the Mycorrhizal Mutualists.</title>
        <authorList>
            <consortium name="DOE Joint Genome Institute"/>
            <consortium name="Mycorrhizal Genomics Consortium"/>
            <person name="Kohler A."/>
            <person name="Kuo A."/>
            <person name="Nagy L.G."/>
            <person name="Floudas D."/>
            <person name="Copeland A."/>
            <person name="Barry K.W."/>
            <person name="Cichocki N."/>
            <person name="Veneault-Fourrey C."/>
            <person name="LaButti K."/>
            <person name="Lindquist E.A."/>
            <person name="Lipzen A."/>
            <person name="Lundell T."/>
            <person name="Morin E."/>
            <person name="Murat C."/>
            <person name="Riley R."/>
            <person name="Ohm R."/>
            <person name="Sun H."/>
            <person name="Tunlid A."/>
            <person name="Henrissat B."/>
            <person name="Grigoriev I.V."/>
            <person name="Hibbett D.S."/>
            <person name="Martin F."/>
        </authorList>
    </citation>
    <scope>NUCLEOTIDE SEQUENCE [LARGE SCALE GENOMIC DNA]</scope>
    <source>
        <strain evidence="3">ATCC 200175</strain>
    </source>
</reference>
<reference evidence="2 3" key="1">
    <citation type="submission" date="2014-06" db="EMBL/GenBank/DDBJ databases">
        <authorList>
            <consortium name="DOE Joint Genome Institute"/>
            <person name="Kuo A."/>
            <person name="Kohler A."/>
            <person name="Nagy L.G."/>
            <person name="Floudas D."/>
            <person name="Copeland A."/>
            <person name="Barry K.W."/>
            <person name="Cichocki N."/>
            <person name="Veneault-Fourrey C."/>
            <person name="LaButti K."/>
            <person name="Lindquist E.A."/>
            <person name="Lipzen A."/>
            <person name="Lundell T."/>
            <person name="Morin E."/>
            <person name="Murat C."/>
            <person name="Sun H."/>
            <person name="Tunlid A."/>
            <person name="Henrissat B."/>
            <person name="Grigoriev I.V."/>
            <person name="Hibbett D.S."/>
            <person name="Martin F."/>
            <person name="Nordberg H.P."/>
            <person name="Cantor M.N."/>
            <person name="Hua S.X."/>
        </authorList>
    </citation>
    <scope>NUCLEOTIDE SEQUENCE [LARGE SCALE GENOMIC DNA]</scope>
    <source>
        <strain evidence="2 3">ATCC 200175</strain>
    </source>
</reference>
<dbReference type="Proteomes" id="UP000053647">
    <property type="component" value="Unassembled WGS sequence"/>
</dbReference>
<sequence>MAQENGRPIDVSSSQTIAAIHGDEVVKSVTCSCPQSPVQQSNPQNEPQGRQDIGSANEDTAIGQNDSTVNKGRSAHCSTGMILCKGMEQVANQCHNMDGNNAPDHNEVSDEDDQWHPEDNCHTEHAEKFEATTRKLSRVEQQMAAFLKHRLAVGTDITGCPPPGSPARHVLSDEELLVMAEIQALAQRYGKSVQHILEEAGLKNIETRAKQHWNLHQKWYAFTHPRSENETVKEYRTRQKQHYLTHGDKEEYAEMWIDI</sequence>
<feature type="region of interest" description="Disordered" evidence="1">
    <location>
        <begin position="31"/>
        <end position="73"/>
    </location>
</feature>
<organism evidence="2 3">
    <name type="scientific">Paxillus involutus ATCC 200175</name>
    <dbReference type="NCBI Taxonomy" id="664439"/>
    <lineage>
        <taxon>Eukaryota</taxon>
        <taxon>Fungi</taxon>
        <taxon>Dikarya</taxon>
        <taxon>Basidiomycota</taxon>
        <taxon>Agaricomycotina</taxon>
        <taxon>Agaricomycetes</taxon>
        <taxon>Agaricomycetidae</taxon>
        <taxon>Boletales</taxon>
        <taxon>Paxilineae</taxon>
        <taxon>Paxillaceae</taxon>
        <taxon>Paxillus</taxon>
    </lineage>
</organism>